<dbReference type="SUPFAM" id="SSF46785">
    <property type="entry name" value="Winged helix' DNA-binding domain"/>
    <property type="match status" value="1"/>
</dbReference>
<evidence type="ECO:0000313" key="6">
    <source>
        <dbReference type="Proteomes" id="UP001205740"/>
    </source>
</evidence>
<dbReference type="InterPro" id="IPR036390">
    <property type="entry name" value="WH_DNA-bd_sf"/>
</dbReference>
<dbReference type="CDD" id="cd07377">
    <property type="entry name" value="WHTH_GntR"/>
    <property type="match status" value="1"/>
</dbReference>
<gene>
    <name evidence="5" type="ORF">LX12_001913</name>
</gene>
<evidence type="ECO:0000256" key="2">
    <source>
        <dbReference type="ARBA" id="ARBA00023125"/>
    </source>
</evidence>
<dbReference type="InterPro" id="IPR036388">
    <property type="entry name" value="WH-like_DNA-bd_sf"/>
</dbReference>
<reference evidence="5 6" key="1">
    <citation type="submission" date="2022-06" db="EMBL/GenBank/DDBJ databases">
        <title>Genomic Encyclopedia of Archaeal and Bacterial Type Strains, Phase II (KMG-II): from individual species to whole genera.</title>
        <authorList>
            <person name="Goeker M."/>
        </authorList>
    </citation>
    <scope>NUCLEOTIDE SEQUENCE [LARGE SCALE GENOMIC DNA]</scope>
    <source>
        <strain evidence="5 6">DSM 45037</strain>
    </source>
</reference>
<dbReference type="Gene3D" id="1.10.10.10">
    <property type="entry name" value="Winged helix-like DNA-binding domain superfamily/Winged helix DNA-binding domain"/>
    <property type="match status" value="1"/>
</dbReference>
<protein>
    <submittedName>
        <fullName evidence="5">GntR family transcriptional regulator, transcriptional repressor for pyruvate dehydrogenase complex</fullName>
    </submittedName>
</protein>
<dbReference type="SMART" id="SM00895">
    <property type="entry name" value="FCD"/>
    <property type="match status" value="1"/>
</dbReference>
<dbReference type="InterPro" id="IPR011711">
    <property type="entry name" value="GntR_C"/>
</dbReference>
<comment type="caution">
    <text evidence="5">The sequence shown here is derived from an EMBL/GenBank/DDBJ whole genome shotgun (WGS) entry which is preliminary data.</text>
</comment>
<dbReference type="PROSITE" id="PS50949">
    <property type="entry name" value="HTH_GNTR"/>
    <property type="match status" value="1"/>
</dbReference>
<evidence type="ECO:0000313" key="5">
    <source>
        <dbReference type="EMBL" id="MCP2160726.1"/>
    </source>
</evidence>
<dbReference type="SUPFAM" id="SSF48008">
    <property type="entry name" value="GntR ligand-binding domain-like"/>
    <property type="match status" value="1"/>
</dbReference>
<dbReference type="Gene3D" id="1.20.120.530">
    <property type="entry name" value="GntR ligand-binding domain-like"/>
    <property type="match status" value="1"/>
</dbReference>
<dbReference type="SMART" id="SM00345">
    <property type="entry name" value="HTH_GNTR"/>
    <property type="match status" value="1"/>
</dbReference>
<keyword evidence="6" id="KW-1185">Reference proteome</keyword>
<evidence type="ECO:0000259" key="4">
    <source>
        <dbReference type="PROSITE" id="PS50949"/>
    </source>
</evidence>
<keyword evidence="1" id="KW-0805">Transcription regulation</keyword>
<dbReference type="Proteomes" id="UP001205740">
    <property type="component" value="Unassembled WGS sequence"/>
</dbReference>
<dbReference type="EMBL" id="JAMTCG010000003">
    <property type="protein sequence ID" value="MCP2160726.1"/>
    <property type="molecule type" value="Genomic_DNA"/>
</dbReference>
<dbReference type="RefSeq" id="WP_253654292.1">
    <property type="nucleotide sequence ID" value="NZ_BAAAOE010000003.1"/>
</dbReference>
<organism evidence="5 6">
    <name type="scientific">Williamsia serinedens</name>
    <dbReference type="NCBI Taxonomy" id="391736"/>
    <lineage>
        <taxon>Bacteria</taxon>
        <taxon>Bacillati</taxon>
        <taxon>Actinomycetota</taxon>
        <taxon>Actinomycetes</taxon>
        <taxon>Mycobacteriales</taxon>
        <taxon>Nocardiaceae</taxon>
        <taxon>Williamsia</taxon>
    </lineage>
</organism>
<feature type="domain" description="HTH gntR-type" evidence="4">
    <location>
        <begin position="22"/>
        <end position="94"/>
    </location>
</feature>
<name>A0ABT1H0R6_9NOCA</name>
<dbReference type="PRINTS" id="PR00035">
    <property type="entry name" value="HTHGNTR"/>
</dbReference>
<evidence type="ECO:0000256" key="1">
    <source>
        <dbReference type="ARBA" id="ARBA00023015"/>
    </source>
</evidence>
<keyword evidence="3" id="KW-0804">Transcription</keyword>
<dbReference type="Pfam" id="PF00392">
    <property type="entry name" value="GntR"/>
    <property type="match status" value="1"/>
</dbReference>
<proteinExistence type="predicted"/>
<evidence type="ECO:0000256" key="3">
    <source>
        <dbReference type="ARBA" id="ARBA00023163"/>
    </source>
</evidence>
<accession>A0ABT1H0R6</accession>
<keyword evidence="2" id="KW-0238">DNA-binding</keyword>
<dbReference type="InterPro" id="IPR008920">
    <property type="entry name" value="TF_FadR/GntR_C"/>
</dbReference>
<keyword evidence="5" id="KW-0670">Pyruvate</keyword>
<dbReference type="Pfam" id="PF07729">
    <property type="entry name" value="FCD"/>
    <property type="match status" value="1"/>
</dbReference>
<sequence>MPAEDTGSRGADDAAWQPVARGQTFEMVVAAIEEQILSGTLRVGDPLPPERELAALLQVSRPAVREALRVLAAQGVVRSAVGRGRGAGTFVASMPSEALTHFLRLHIALSNFAVADIVDARVTLESSSVALAARHPDPERMAGARAAITAMDQAGEDRTAFNDADTAFHTAIAEAGGNTLVTAMTVAIRNAQRPAILAAFHALTDWGTVRDHLMREHRGILAAIDAGDADGAALLAAEHIRNSYARLPALHGAVAADVEPVRTPDPSSPSR</sequence>
<dbReference type="InterPro" id="IPR000524">
    <property type="entry name" value="Tscrpt_reg_HTH_GntR"/>
</dbReference>
<dbReference type="PANTHER" id="PTHR43537">
    <property type="entry name" value="TRANSCRIPTIONAL REGULATOR, GNTR FAMILY"/>
    <property type="match status" value="1"/>
</dbReference>
<dbReference type="PANTHER" id="PTHR43537:SF5">
    <property type="entry name" value="UXU OPERON TRANSCRIPTIONAL REGULATOR"/>
    <property type="match status" value="1"/>
</dbReference>